<feature type="region of interest" description="Disordered" evidence="3">
    <location>
        <begin position="173"/>
        <end position="254"/>
    </location>
</feature>
<name>A0A6P7IJ86_9TELE</name>
<dbReference type="GO" id="GO:0000214">
    <property type="term" value="C:tRNA-intron endonuclease complex"/>
    <property type="evidence" value="ECO:0007669"/>
    <property type="project" value="TreeGrafter"/>
</dbReference>
<protein>
    <submittedName>
        <fullName evidence="6">tRNA-splicing endonuclease subunit Sen54</fullName>
    </submittedName>
</protein>
<feature type="compositionally biased region" description="Polar residues" evidence="3">
    <location>
        <begin position="201"/>
        <end position="210"/>
    </location>
</feature>
<evidence type="ECO:0000256" key="1">
    <source>
        <dbReference type="ARBA" id="ARBA00005736"/>
    </source>
</evidence>
<dbReference type="InterPro" id="IPR024336">
    <property type="entry name" value="tRNA_splic_suSen54_N"/>
</dbReference>
<dbReference type="OrthoDB" id="408683at2759"/>
<evidence type="ECO:0000313" key="5">
    <source>
        <dbReference type="Proteomes" id="UP000515145"/>
    </source>
</evidence>
<dbReference type="AlphaFoldDB" id="A0A6P7IJ86"/>
<feature type="region of interest" description="Disordered" evidence="3">
    <location>
        <begin position="329"/>
        <end position="350"/>
    </location>
</feature>
<organism evidence="5 6">
    <name type="scientific">Parambassis ranga</name>
    <name type="common">Indian glassy fish</name>
    <dbReference type="NCBI Taxonomy" id="210632"/>
    <lineage>
        <taxon>Eukaryota</taxon>
        <taxon>Metazoa</taxon>
        <taxon>Chordata</taxon>
        <taxon>Craniata</taxon>
        <taxon>Vertebrata</taxon>
        <taxon>Euteleostomi</taxon>
        <taxon>Actinopterygii</taxon>
        <taxon>Neopterygii</taxon>
        <taxon>Teleostei</taxon>
        <taxon>Neoteleostei</taxon>
        <taxon>Acanthomorphata</taxon>
        <taxon>Ovalentaria</taxon>
        <taxon>Ambassidae</taxon>
        <taxon>Parambassis</taxon>
    </lineage>
</organism>
<dbReference type="RefSeq" id="XP_028268265.1">
    <property type="nucleotide sequence ID" value="XM_028412464.1"/>
</dbReference>
<gene>
    <name evidence="6" type="primary">tsen54</name>
</gene>
<feature type="domain" description="tRNA-splicing endonuclease subunit Sen54 N-terminal" evidence="4">
    <location>
        <begin position="62"/>
        <end position="128"/>
    </location>
</feature>
<dbReference type="GO" id="GO:0004519">
    <property type="term" value="F:endonuclease activity"/>
    <property type="evidence" value="ECO:0007669"/>
    <property type="project" value="UniProtKB-KW"/>
</dbReference>
<proteinExistence type="inferred from homology"/>
<keyword evidence="6" id="KW-0378">Hydrolase</keyword>
<keyword evidence="2" id="KW-0819">tRNA processing</keyword>
<sequence>MADQNKTDTEGKFYSEILSPSELFAARSRSHKIPVKGQKEFFPDNSEEQRQRLEQSLNEHWSLISEERVERLGNLVKALWIPSEQIVELQSPAGKFWQTMGFSANGKQCLLPEEALYLMECGNLQVFYKDLPLSIQDGYERFLCSDTVGLQQYQVYGHLKRLGYVVHRFDPSSEPSSYARKLNLPQSRDKAGRQLKRKRSPSPSLTSSRAEAQDESTTEKMEVEDKYSHVGEEDKKLPASPLTPPTSSSDVSRGQTWWMTDIPRDRESHQASTTGSSCWDFSAISFPDLGSSSTLSGCLDPPDPLLLPGGFTVGVCDVASWRQKINQREVKMSSKEQMREEEKRRQGRDVDKEVQQCRNWAEYQKLMVRRQEQCEGRPAHLWNTEVTPLHDPTQPISTGELLDKISVIKSTHLLEGASRLKRSDEWRICFNVYQPDTVADFKKSNPGKPYSRMCVCSFSGPVPDLRDIKQLALQSGNAPVVFAVVDYGDISFYTFKDFQLPTDVFP</sequence>
<dbReference type="InterPro" id="IPR024337">
    <property type="entry name" value="tRNA_splic_suSen54"/>
</dbReference>
<dbReference type="InParanoid" id="A0A6P7IJ86"/>
<feature type="compositionally biased region" description="Basic and acidic residues" evidence="3">
    <location>
        <begin position="217"/>
        <end position="237"/>
    </location>
</feature>
<reference evidence="6" key="1">
    <citation type="submission" date="2025-08" db="UniProtKB">
        <authorList>
            <consortium name="RefSeq"/>
        </authorList>
    </citation>
    <scope>IDENTIFICATION</scope>
</reference>
<accession>A0A6P7IJ86</accession>
<dbReference type="Pfam" id="PF12928">
    <property type="entry name" value="tRNA_int_end_N2"/>
    <property type="match status" value="1"/>
</dbReference>
<dbReference type="GO" id="GO:0000379">
    <property type="term" value="P:tRNA-type intron splice site recognition and cleavage"/>
    <property type="evidence" value="ECO:0007669"/>
    <property type="project" value="TreeGrafter"/>
</dbReference>
<evidence type="ECO:0000313" key="6">
    <source>
        <dbReference type="RefSeq" id="XP_028268265.1"/>
    </source>
</evidence>
<dbReference type="PANTHER" id="PTHR21027">
    <property type="entry name" value="TRNA-SPLICING ENDONUCLEASE SUBUNIT SEN54"/>
    <property type="match status" value="1"/>
</dbReference>
<comment type="similarity">
    <text evidence="1">Belongs to the SEN54 family.</text>
</comment>
<dbReference type="Proteomes" id="UP000515145">
    <property type="component" value="Chromosome 8"/>
</dbReference>
<evidence type="ECO:0000256" key="2">
    <source>
        <dbReference type="ARBA" id="ARBA00022694"/>
    </source>
</evidence>
<keyword evidence="6" id="KW-0255">Endonuclease</keyword>
<dbReference type="CTD" id="283989"/>
<evidence type="ECO:0000256" key="3">
    <source>
        <dbReference type="SAM" id="MobiDB-lite"/>
    </source>
</evidence>
<dbReference type="GeneID" id="114440162"/>
<dbReference type="PANTHER" id="PTHR21027:SF1">
    <property type="entry name" value="TRNA-SPLICING ENDONUCLEASE SUBUNIT SEN54"/>
    <property type="match status" value="1"/>
</dbReference>
<evidence type="ECO:0000259" key="4">
    <source>
        <dbReference type="Pfam" id="PF12928"/>
    </source>
</evidence>
<keyword evidence="5" id="KW-1185">Reference proteome</keyword>
<keyword evidence="6" id="KW-0540">Nuclease</keyword>